<dbReference type="GO" id="GO:0006139">
    <property type="term" value="P:nucleobase-containing compound metabolic process"/>
    <property type="evidence" value="ECO:0007669"/>
    <property type="project" value="InterPro"/>
</dbReference>
<dbReference type="PRINTS" id="PR00064">
    <property type="entry name" value="RIBOSOMALL35"/>
</dbReference>
<proteinExistence type="inferred from homology"/>
<dbReference type="Gene3D" id="4.10.410.60">
    <property type="match status" value="1"/>
</dbReference>
<feature type="domain" description="3'-5' exonuclease" evidence="7">
    <location>
        <begin position="41"/>
        <end position="234"/>
    </location>
</feature>
<dbReference type="InterPro" id="IPR001706">
    <property type="entry name" value="Ribosomal_bL35"/>
</dbReference>
<dbReference type="Pfam" id="PF01612">
    <property type="entry name" value="DNA_pol_A_exo1"/>
    <property type="match status" value="1"/>
</dbReference>
<keyword evidence="2 4" id="KW-0689">Ribosomal protein</keyword>
<keyword evidence="9" id="KW-1185">Reference proteome</keyword>
<keyword evidence="3 4" id="KW-0687">Ribonucleoprotein</keyword>
<protein>
    <recommendedName>
        <fullName evidence="4">50S ribosomal protein L35</fullName>
    </recommendedName>
</protein>
<accession>A0AAW1RNR2</accession>
<dbReference type="GO" id="GO:0005840">
    <property type="term" value="C:ribosome"/>
    <property type="evidence" value="ECO:0007669"/>
    <property type="project" value="UniProtKB-KW"/>
</dbReference>
<dbReference type="GO" id="GO:0016887">
    <property type="term" value="F:ATP hydrolysis activity"/>
    <property type="evidence" value="ECO:0007669"/>
    <property type="project" value="InterPro"/>
</dbReference>
<dbReference type="Proteomes" id="UP001445335">
    <property type="component" value="Unassembled WGS sequence"/>
</dbReference>
<dbReference type="SUPFAM" id="SSF143034">
    <property type="entry name" value="L35p-like"/>
    <property type="match status" value="1"/>
</dbReference>
<evidence type="ECO:0000256" key="2">
    <source>
        <dbReference type="ARBA" id="ARBA00022980"/>
    </source>
</evidence>
<sequence>MGPGTSTNAGNKTRTERKAHQHSTPWWRCWDMASCASTWMRVVVTGVHGCTFASAYLREAKTLALDCEGVSLSRSGRLCLVQLCAAHTTYIFDFVEAAGDMRAMAGTLKAVLEDDSVQKVVHDGRQGAAALFYQHGIRAANVFDTQVAYGWLIHQHALAGLGGPPPHRHRMSLDGLLQKFGMAPLELKADMHKLLAIDPSIWERRPLSEEMLAYAANDVASLLTLADKLRTQLGLAGERIVSQLSKMNAQWYFDAADRCGAGSAYARAAKLPLGTDLEMKLNANALQQPTFKPYLHEDADQAPSRHDGQYSAAIDGPSEELLALLPPALSADLHELLHRVAAGFKPPGGGGGARLEARIRKDLCLLRCEPAAGATGAADSAAAAAGAASSERRASPEPVSYPLSVAGGNGKGSMSNNLDGKPSSSRPRLLVEVAGDEGRPLVVRFSDGTWQELPHRLDIGQALAALARPRALEPAETCNGHSGDAGSVDVEALAARVFRADNRAGVAGTLHRISAIRDRDRSIVGLTYRCGRSVPGVAELLLDVLAGLSSGSVCQCADGEHASPSLLLLGPPGVGKTTLLRDIARVLADLFHLRVVIVDTSNEIAWKQLTEAVQNHNPEVVVVDEIGTAQEAAAVKGSAQRGVVFIGTAHGIALANLIANPDLNLLVGGTQTVTLSDAEARNTNAGSKMRTERKGAPTFHILVEVLGYGELRLHKDVARSVDAHLAGRQPPTQLRHLIGGRALLKQSGVPAQAGRIDVGVVECKLKTRKAAAKRYKITGTGKVFTRRPGKQHINEKKSPKRLRALGKEKEIDHGDKRKVVRCLPYAKIK</sequence>
<dbReference type="SUPFAM" id="SSF52540">
    <property type="entry name" value="P-loop containing nucleoside triphosphate hydrolases"/>
    <property type="match status" value="1"/>
</dbReference>
<evidence type="ECO:0000259" key="6">
    <source>
        <dbReference type="SMART" id="SM00382"/>
    </source>
</evidence>
<dbReference type="SUPFAM" id="SSF53098">
    <property type="entry name" value="Ribonuclease H-like"/>
    <property type="match status" value="1"/>
</dbReference>
<dbReference type="GO" id="GO:0003676">
    <property type="term" value="F:nucleic acid binding"/>
    <property type="evidence" value="ECO:0007669"/>
    <property type="project" value="InterPro"/>
</dbReference>
<evidence type="ECO:0000256" key="1">
    <source>
        <dbReference type="ARBA" id="ARBA00006598"/>
    </source>
</evidence>
<dbReference type="NCBIfam" id="TIGR00001">
    <property type="entry name" value="rpmI_bact"/>
    <property type="match status" value="1"/>
</dbReference>
<evidence type="ECO:0000313" key="9">
    <source>
        <dbReference type="Proteomes" id="UP001445335"/>
    </source>
</evidence>
<dbReference type="GO" id="GO:0008408">
    <property type="term" value="F:3'-5' exonuclease activity"/>
    <property type="evidence" value="ECO:0007669"/>
    <property type="project" value="InterPro"/>
</dbReference>
<comment type="similarity">
    <text evidence="1 4">Belongs to the bacterial ribosomal protein bL35 family.</text>
</comment>
<dbReference type="PROSITE" id="PS00936">
    <property type="entry name" value="RIBOSOMAL_L35"/>
    <property type="match status" value="1"/>
</dbReference>
<feature type="compositionally biased region" description="Polar residues" evidence="5">
    <location>
        <begin position="412"/>
        <end position="426"/>
    </location>
</feature>
<dbReference type="FunFam" id="4.10.410.60:FF:000001">
    <property type="entry name" value="50S ribosomal protein L35"/>
    <property type="match status" value="1"/>
</dbReference>
<dbReference type="InterPro" id="IPR036397">
    <property type="entry name" value="RNaseH_sf"/>
</dbReference>
<dbReference type="EMBL" id="JALJOU010000030">
    <property type="protein sequence ID" value="KAK9834996.1"/>
    <property type="molecule type" value="Genomic_DNA"/>
</dbReference>
<comment type="caution">
    <text evidence="8">The sequence shown here is derived from an EMBL/GenBank/DDBJ whole genome shotgun (WGS) entry which is preliminary data.</text>
</comment>
<dbReference type="GO" id="GO:0003735">
    <property type="term" value="F:structural constituent of ribosome"/>
    <property type="evidence" value="ECO:0007669"/>
    <property type="project" value="InterPro"/>
</dbReference>
<dbReference type="SMART" id="SM00474">
    <property type="entry name" value="35EXOc"/>
    <property type="match status" value="1"/>
</dbReference>
<dbReference type="HAMAP" id="MF_00514">
    <property type="entry name" value="Ribosomal_bL35"/>
    <property type="match status" value="1"/>
</dbReference>
<dbReference type="GO" id="GO:0005524">
    <property type="term" value="F:ATP binding"/>
    <property type="evidence" value="ECO:0007669"/>
    <property type="project" value="InterPro"/>
</dbReference>
<dbReference type="AlphaFoldDB" id="A0AAW1RNR2"/>
<evidence type="ECO:0000259" key="7">
    <source>
        <dbReference type="SMART" id="SM00474"/>
    </source>
</evidence>
<dbReference type="PANTHER" id="PTHR20953">
    <property type="entry name" value="KINASE-RELATED"/>
    <property type="match status" value="1"/>
</dbReference>
<feature type="domain" description="AAA+ ATPase" evidence="6">
    <location>
        <begin position="562"/>
        <end position="669"/>
    </location>
</feature>
<evidence type="ECO:0000313" key="8">
    <source>
        <dbReference type="EMBL" id="KAK9834996.1"/>
    </source>
</evidence>
<dbReference type="SMART" id="SM00382">
    <property type="entry name" value="AAA"/>
    <property type="match status" value="1"/>
</dbReference>
<dbReference type="Pfam" id="PF01632">
    <property type="entry name" value="Ribosomal_L35p"/>
    <property type="match status" value="1"/>
</dbReference>
<dbReference type="GO" id="GO:0006412">
    <property type="term" value="P:translation"/>
    <property type="evidence" value="ECO:0007669"/>
    <property type="project" value="InterPro"/>
</dbReference>
<dbReference type="GO" id="GO:1990904">
    <property type="term" value="C:ribonucleoprotein complex"/>
    <property type="evidence" value="ECO:0007669"/>
    <property type="project" value="UniProtKB-KW"/>
</dbReference>
<dbReference type="InterPro" id="IPR018265">
    <property type="entry name" value="Ribosomal_bL35_CS"/>
</dbReference>
<dbReference type="InterPro" id="IPR021137">
    <property type="entry name" value="Ribosomal_bL35-like"/>
</dbReference>
<dbReference type="Gene3D" id="3.30.420.10">
    <property type="entry name" value="Ribonuclease H-like superfamily/Ribonuclease H"/>
    <property type="match status" value="1"/>
</dbReference>
<dbReference type="InterPro" id="IPR037229">
    <property type="entry name" value="Ribosomal_bL35_sf"/>
</dbReference>
<dbReference type="Pfam" id="PF00004">
    <property type="entry name" value="AAA"/>
    <property type="match status" value="1"/>
</dbReference>
<organism evidence="8 9">
    <name type="scientific">Elliptochloris bilobata</name>
    <dbReference type="NCBI Taxonomy" id="381761"/>
    <lineage>
        <taxon>Eukaryota</taxon>
        <taxon>Viridiplantae</taxon>
        <taxon>Chlorophyta</taxon>
        <taxon>core chlorophytes</taxon>
        <taxon>Trebouxiophyceae</taxon>
        <taxon>Trebouxiophyceae incertae sedis</taxon>
        <taxon>Elliptochloris clade</taxon>
        <taxon>Elliptochloris</taxon>
    </lineage>
</organism>
<dbReference type="CDD" id="cd00009">
    <property type="entry name" value="AAA"/>
    <property type="match status" value="1"/>
</dbReference>
<dbReference type="InterPro" id="IPR012337">
    <property type="entry name" value="RNaseH-like_sf"/>
</dbReference>
<feature type="region of interest" description="Disordered" evidence="5">
    <location>
        <begin position="388"/>
        <end position="426"/>
    </location>
</feature>
<evidence type="ECO:0000256" key="5">
    <source>
        <dbReference type="SAM" id="MobiDB-lite"/>
    </source>
</evidence>
<dbReference type="InterPro" id="IPR003959">
    <property type="entry name" value="ATPase_AAA_core"/>
</dbReference>
<gene>
    <name evidence="8" type="ORF">WJX81_003102</name>
</gene>
<dbReference type="InterPro" id="IPR027417">
    <property type="entry name" value="P-loop_NTPase"/>
</dbReference>
<evidence type="ECO:0000256" key="3">
    <source>
        <dbReference type="ARBA" id="ARBA00023274"/>
    </source>
</evidence>
<dbReference type="InterPro" id="IPR003593">
    <property type="entry name" value="AAA+_ATPase"/>
</dbReference>
<dbReference type="Gene3D" id="3.40.50.300">
    <property type="entry name" value="P-loop containing nucleotide triphosphate hydrolases"/>
    <property type="match status" value="1"/>
</dbReference>
<reference evidence="8 9" key="1">
    <citation type="journal article" date="2024" name="Nat. Commun.">
        <title>Phylogenomics reveals the evolutionary origins of lichenization in chlorophyte algae.</title>
        <authorList>
            <person name="Puginier C."/>
            <person name="Libourel C."/>
            <person name="Otte J."/>
            <person name="Skaloud P."/>
            <person name="Haon M."/>
            <person name="Grisel S."/>
            <person name="Petersen M."/>
            <person name="Berrin J.G."/>
            <person name="Delaux P.M."/>
            <person name="Dal Grande F."/>
            <person name="Keller J."/>
        </authorList>
    </citation>
    <scope>NUCLEOTIDE SEQUENCE [LARGE SCALE GENOMIC DNA]</scope>
    <source>
        <strain evidence="8 9">SAG 245.80</strain>
    </source>
</reference>
<evidence type="ECO:0000256" key="4">
    <source>
        <dbReference type="RuleBase" id="RU000568"/>
    </source>
</evidence>
<dbReference type="PANTHER" id="PTHR20953:SF13">
    <property type="entry name" value="EXPRESSED PROTEIN"/>
    <property type="match status" value="1"/>
</dbReference>
<name>A0AAW1RNR2_9CHLO</name>
<dbReference type="InterPro" id="IPR002562">
    <property type="entry name" value="3'-5'_exonuclease_dom"/>
</dbReference>